<proteinExistence type="predicted"/>
<dbReference type="EMBL" id="JAJNDB010000010">
    <property type="protein sequence ID" value="MCD2197910.1"/>
    <property type="molecule type" value="Genomic_DNA"/>
</dbReference>
<dbReference type="InterPro" id="IPR057746">
    <property type="entry name" value="CpnT-like_N"/>
</dbReference>
<keyword evidence="4" id="KW-1185">Reference proteome</keyword>
<accession>A0ABS8PI25</accession>
<sequence length="388" mass="39226">MGVDEIVSEVGLWWPSADEEKLREAARAWARMAGALDGAVDVGRAGAAQATTHWAGDAARMFAAAWQQHEQTLHDDAVGARALSAALTEYADAVADAKRRVEELAMTAGATIVAGVGLAWLTFGTSAAAAAGVSASLVAAASAIGVELSATAATIVAGALVGITFGAVEGAVVNMAVTQPLRVQAFHDGGYSTAEVATSATAGGLLSGALGGVAAGVRPVAGGAPAPRSAAEDLAELDSRITAALDPANRGALGPLFRVGLHETPTATFTPAQRPAATLLEDEGHSVHARPDPAALVRSSPADGGRLTELMRPAEPTGAAVENAILEANGRLARNGSGDIVVDARGTTLDENAAGEGLVAAITRIMSQGHEPPDSIRFVFDDRSIWFP</sequence>
<dbReference type="Gene3D" id="1.10.287.1060">
    <property type="entry name" value="ESAT-6-like"/>
    <property type="match status" value="1"/>
</dbReference>
<dbReference type="Proteomes" id="UP001199469">
    <property type="component" value="Unassembled WGS sequence"/>
</dbReference>
<organism evidence="3 4">
    <name type="scientific">Actinomycetospora endophytica</name>
    <dbReference type="NCBI Taxonomy" id="2291215"/>
    <lineage>
        <taxon>Bacteria</taxon>
        <taxon>Bacillati</taxon>
        <taxon>Actinomycetota</taxon>
        <taxon>Actinomycetes</taxon>
        <taxon>Pseudonocardiales</taxon>
        <taxon>Pseudonocardiaceae</taxon>
        <taxon>Actinomycetospora</taxon>
    </lineage>
</organism>
<dbReference type="InterPro" id="IPR036689">
    <property type="entry name" value="ESAT-6-like_sf"/>
</dbReference>
<gene>
    <name evidence="3" type="ORF">LQ327_31525</name>
</gene>
<protein>
    <recommendedName>
        <fullName evidence="2">Outer membrane channel protein CpnT-like N-terminal domain-containing protein</fullName>
    </recommendedName>
</protein>
<keyword evidence="1" id="KW-0472">Membrane</keyword>
<dbReference type="RefSeq" id="WP_230740355.1">
    <property type="nucleotide sequence ID" value="NZ_JAJNDB010000010.1"/>
</dbReference>
<evidence type="ECO:0000256" key="1">
    <source>
        <dbReference type="SAM" id="Phobius"/>
    </source>
</evidence>
<feature type="domain" description="Outer membrane channel protein CpnT-like N-terminal" evidence="2">
    <location>
        <begin position="12"/>
        <end position="138"/>
    </location>
</feature>
<evidence type="ECO:0000313" key="4">
    <source>
        <dbReference type="Proteomes" id="UP001199469"/>
    </source>
</evidence>
<keyword evidence="1" id="KW-1133">Transmembrane helix</keyword>
<reference evidence="3 4" key="1">
    <citation type="submission" date="2021-11" db="EMBL/GenBank/DDBJ databases">
        <title>Draft genome sequence of Actinomycetospora sp. SF1 isolated from the rhizosphere soil.</title>
        <authorList>
            <person name="Duangmal K."/>
            <person name="Chantavorakit T."/>
        </authorList>
    </citation>
    <scope>NUCLEOTIDE SEQUENCE [LARGE SCALE GENOMIC DNA]</scope>
    <source>
        <strain evidence="3 4">TBRC 5722</strain>
    </source>
</reference>
<keyword evidence="1" id="KW-0812">Transmembrane</keyword>
<feature type="transmembrane region" description="Helical" evidence="1">
    <location>
        <begin position="104"/>
        <end position="123"/>
    </location>
</feature>
<comment type="caution">
    <text evidence="3">The sequence shown here is derived from an EMBL/GenBank/DDBJ whole genome shotgun (WGS) entry which is preliminary data.</text>
</comment>
<dbReference type="Pfam" id="PF25547">
    <property type="entry name" value="WXG100_2"/>
    <property type="match status" value="1"/>
</dbReference>
<evidence type="ECO:0000259" key="2">
    <source>
        <dbReference type="Pfam" id="PF25547"/>
    </source>
</evidence>
<feature type="transmembrane region" description="Helical" evidence="1">
    <location>
        <begin position="155"/>
        <end position="177"/>
    </location>
</feature>
<name>A0ABS8PI25_9PSEU</name>
<dbReference type="SUPFAM" id="SSF140453">
    <property type="entry name" value="EsxAB dimer-like"/>
    <property type="match status" value="1"/>
</dbReference>
<evidence type="ECO:0000313" key="3">
    <source>
        <dbReference type="EMBL" id="MCD2197910.1"/>
    </source>
</evidence>